<comment type="caution">
    <text evidence="2">The sequence shown here is derived from an EMBL/GenBank/DDBJ whole genome shotgun (WGS) entry which is preliminary data.</text>
</comment>
<feature type="compositionally biased region" description="Basic and acidic residues" evidence="1">
    <location>
        <begin position="64"/>
        <end position="81"/>
    </location>
</feature>
<feature type="region of interest" description="Disordered" evidence="1">
    <location>
        <begin position="1"/>
        <end position="88"/>
    </location>
</feature>
<sequence>MANKSVPASSKANLKTYQGRLVRRNSTNGASDEEAPKTKVSKLPTRATKRKVIDSSSEEPTSSDADRALKTRTHKEVEPPPRRTIKHFAVMGASRNETYEALNVIENAPKKPKLLRRPAAERLAISKSSDGHTSSNDKELPKSGKSGPPGGKQAKSNYRIVGPKSSAIHSLRPYVRIPPRRIEPPKALSPQHHLSSPRYLSPPDIAGPELINLEIRPHSPVSDTPSTLLEEARRISDPRKILDDAQELAHRLHPSIRVARPGDFLNVWDANALDNILLALPDEGADPLDDYEYVDRTLNRVFQAVSVSRLVEEMRRGPCGALGIIKGLAFFADKRGLNLEQFEIKILKLLKALRRCPLVPSGPSPTHTLDLAWPAAPTALVPKTSPIVHFTNSNIWQISARLYPLGDHPICSMVSQAELMDVYIKEKESFNGDSQALENWLDELRTVTQSSRVENDVKLTSGTKVAKFMSQQKKYFKGEMGHMSKFDIHTIMIMVCGRPNAHAAHAQNAIICSSPEIESLIEGSFNLQKSLDELFVKVLHWQLDRSSLAKWHQEAEKKERDNELKRRDSAYSAASKYIKNLFTSNSYTWFPSIIPWVWFLSLLVQYHICIIGWPLETECPAPHPQCTNKQWDASQWRFLVTQFHKGNDCLIKGEAWGVHEKDGDDDIVLIIDRNNDTIYCVRDMGSAVDSMGESRAATEQPRVKASQCIFKALKGKGKGLCYIGTTNDESSDSEANAEAMPILRPGNFNSNPVSTSGCAQAGQPYFTSI</sequence>
<protein>
    <submittedName>
        <fullName evidence="2">Uncharacterized protein</fullName>
    </submittedName>
</protein>
<evidence type="ECO:0000313" key="2">
    <source>
        <dbReference type="EMBL" id="KAF9509255.1"/>
    </source>
</evidence>
<proteinExistence type="predicted"/>
<accession>A0A9P6ANT9</accession>
<dbReference type="EMBL" id="MU129039">
    <property type="protein sequence ID" value="KAF9509255.1"/>
    <property type="molecule type" value="Genomic_DNA"/>
</dbReference>
<name>A0A9P6ANT9_9AGAM</name>
<dbReference type="AlphaFoldDB" id="A0A9P6ANT9"/>
<feature type="compositionally biased region" description="Polar residues" evidence="1">
    <location>
        <begin position="1"/>
        <end position="16"/>
    </location>
</feature>
<dbReference type="Proteomes" id="UP000886523">
    <property type="component" value="Unassembled WGS sequence"/>
</dbReference>
<evidence type="ECO:0000256" key="1">
    <source>
        <dbReference type="SAM" id="MobiDB-lite"/>
    </source>
</evidence>
<organism evidence="2 3">
    <name type="scientific">Hydnum rufescens UP504</name>
    <dbReference type="NCBI Taxonomy" id="1448309"/>
    <lineage>
        <taxon>Eukaryota</taxon>
        <taxon>Fungi</taxon>
        <taxon>Dikarya</taxon>
        <taxon>Basidiomycota</taxon>
        <taxon>Agaricomycotina</taxon>
        <taxon>Agaricomycetes</taxon>
        <taxon>Cantharellales</taxon>
        <taxon>Hydnaceae</taxon>
        <taxon>Hydnum</taxon>
    </lineage>
</organism>
<keyword evidence="3" id="KW-1185">Reference proteome</keyword>
<gene>
    <name evidence="2" type="ORF">BS47DRAFT_1365369</name>
</gene>
<feature type="compositionally biased region" description="Polar residues" evidence="1">
    <location>
        <begin position="54"/>
        <end position="63"/>
    </location>
</feature>
<feature type="region of interest" description="Disordered" evidence="1">
    <location>
        <begin position="104"/>
        <end position="163"/>
    </location>
</feature>
<evidence type="ECO:0000313" key="3">
    <source>
        <dbReference type="Proteomes" id="UP000886523"/>
    </source>
</evidence>
<reference evidence="2" key="1">
    <citation type="journal article" date="2020" name="Nat. Commun.">
        <title>Large-scale genome sequencing of mycorrhizal fungi provides insights into the early evolution of symbiotic traits.</title>
        <authorList>
            <person name="Miyauchi S."/>
            <person name="Kiss E."/>
            <person name="Kuo A."/>
            <person name="Drula E."/>
            <person name="Kohler A."/>
            <person name="Sanchez-Garcia M."/>
            <person name="Morin E."/>
            <person name="Andreopoulos B."/>
            <person name="Barry K.W."/>
            <person name="Bonito G."/>
            <person name="Buee M."/>
            <person name="Carver A."/>
            <person name="Chen C."/>
            <person name="Cichocki N."/>
            <person name="Clum A."/>
            <person name="Culley D."/>
            <person name="Crous P.W."/>
            <person name="Fauchery L."/>
            <person name="Girlanda M."/>
            <person name="Hayes R.D."/>
            <person name="Keri Z."/>
            <person name="LaButti K."/>
            <person name="Lipzen A."/>
            <person name="Lombard V."/>
            <person name="Magnuson J."/>
            <person name="Maillard F."/>
            <person name="Murat C."/>
            <person name="Nolan M."/>
            <person name="Ohm R.A."/>
            <person name="Pangilinan J."/>
            <person name="Pereira M.F."/>
            <person name="Perotto S."/>
            <person name="Peter M."/>
            <person name="Pfister S."/>
            <person name="Riley R."/>
            <person name="Sitrit Y."/>
            <person name="Stielow J.B."/>
            <person name="Szollosi G."/>
            <person name="Zifcakova L."/>
            <person name="Stursova M."/>
            <person name="Spatafora J.W."/>
            <person name="Tedersoo L."/>
            <person name="Vaario L.M."/>
            <person name="Yamada A."/>
            <person name="Yan M."/>
            <person name="Wang P."/>
            <person name="Xu J."/>
            <person name="Bruns T."/>
            <person name="Baldrian P."/>
            <person name="Vilgalys R."/>
            <person name="Dunand C."/>
            <person name="Henrissat B."/>
            <person name="Grigoriev I.V."/>
            <person name="Hibbett D."/>
            <person name="Nagy L.G."/>
            <person name="Martin F.M."/>
        </authorList>
    </citation>
    <scope>NUCLEOTIDE SEQUENCE</scope>
    <source>
        <strain evidence="2">UP504</strain>
    </source>
</reference>